<dbReference type="Proteomes" id="UP000293433">
    <property type="component" value="Unassembled WGS sequence"/>
</dbReference>
<comment type="function">
    <text evidence="5">Involved in formation and maintenance of cell shape.</text>
</comment>
<comment type="caution">
    <text evidence="8">The sequence shown here is derived from an EMBL/GenBank/DDBJ whole genome shotgun (WGS) entry which is preliminary data.</text>
</comment>
<dbReference type="GO" id="GO:0008360">
    <property type="term" value="P:regulation of cell shape"/>
    <property type="evidence" value="ECO:0007669"/>
    <property type="project" value="UniProtKB-KW"/>
</dbReference>
<comment type="similarity">
    <text evidence="1 5">Belongs to the MreC family.</text>
</comment>
<protein>
    <recommendedName>
        <fullName evidence="2 5">Cell shape-determining protein MreC</fullName>
    </recommendedName>
    <alternativeName>
        <fullName evidence="4 5">Cell shape protein MreC</fullName>
    </alternativeName>
</protein>
<accession>A0A4Q7M9J9</accession>
<dbReference type="Pfam" id="PF04085">
    <property type="entry name" value="MreC"/>
    <property type="match status" value="1"/>
</dbReference>
<feature type="compositionally biased region" description="Pro residues" evidence="6">
    <location>
        <begin position="306"/>
        <end position="316"/>
    </location>
</feature>
<evidence type="ECO:0000256" key="5">
    <source>
        <dbReference type="PIRNR" id="PIRNR038471"/>
    </source>
</evidence>
<evidence type="ECO:0000313" key="9">
    <source>
        <dbReference type="Proteomes" id="UP000293433"/>
    </source>
</evidence>
<keyword evidence="3 5" id="KW-0133">Cell shape</keyword>
<feature type="domain" description="Rod shape-determining protein MreC beta-barrel core" evidence="7">
    <location>
        <begin position="132"/>
        <end position="278"/>
    </location>
</feature>
<dbReference type="OrthoDB" id="9808025at2"/>
<dbReference type="PIRSF" id="PIRSF038471">
    <property type="entry name" value="MreC"/>
    <property type="match status" value="1"/>
</dbReference>
<dbReference type="Gene3D" id="2.40.10.340">
    <property type="entry name" value="Rod shape-determining protein MreC, domain 1"/>
    <property type="match status" value="1"/>
</dbReference>
<dbReference type="GO" id="GO:0005886">
    <property type="term" value="C:plasma membrane"/>
    <property type="evidence" value="ECO:0007669"/>
    <property type="project" value="TreeGrafter"/>
</dbReference>
<evidence type="ECO:0000256" key="4">
    <source>
        <dbReference type="ARBA" id="ARBA00032089"/>
    </source>
</evidence>
<dbReference type="InterPro" id="IPR055342">
    <property type="entry name" value="MreC_beta-barrel_core"/>
</dbReference>
<dbReference type="PANTHER" id="PTHR34138">
    <property type="entry name" value="CELL SHAPE-DETERMINING PROTEIN MREC"/>
    <property type="match status" value="1"/>
</dbReference>
<evidence type="ECO:0000256" key="2">
    <source>
        <dbReference type="ARBA" id="ARBA00013855"/>
    </source>
</evidence>
<dbReference type="InterPro" id="IPR042175">
    <property type="entry name" value="Cell/Rod_MreC_2"/>
</dbReference>
<evidence type="ECO:0000259" key="7">
    <source>
        <dbReference type="Pfam" id="PF04085"/>
    </source>
</evidence>
<dbReference type="AlphaFoldDB" id="A0A4Q7M9J9"/>
<evidence type="ECO:0000256" key="3">
    <source>
        <dbReference type="ARBA" id="ARBA00022960"/>
    </source>
</evidence>
<sequence>MPLGSLDRTPPPFFRQGPSALTRLVFFASVAVFLMAADTRLGLGQPVRAIVAMALHPIEVVLLAPVRGAGTAGDYFGGIAQARMDVEAARAEARRQAERALPVEQLLHENAQLRGLLDLRERLALRSHAAEVLYEASDPYSRKVVIDKGEQAGLLQGSPVVDARGVLGQVTRLYALTAEVTLLVDRDAAIPVLNRRTQQRNVAYGAPASDGMELRFVAANADVRDGDELLTSGLDGVYPPSLPVARVISLERRTQNDFARIGLQPLAGADGVRHVLVIDPIGTQMPARPDVAASAASAATGRVNPRRPPSTPGVRP</sequence>
<proteinExistence type="inferred from homology"/>
<organism evidence="8 9">
    <name type="scientific">Sphaerotilus mobilis</name>
    <dbReference type="NCBI Taxonomy" id="47994"/>
    <lineage>
        <taxon>Bacteria</taxon>
        <taxon>Pseudomonadati</taxon>
        <taxon>Pseudomonadota</taxon>
        <taxon>Betaproteobacteria</taxon>
        <taxon>Burkholderiales</taxon>
        <taxon>Sphaerotilaceae</taxon>
        <taxon>Sphaerotilus</taxon>
    </lineage>
</organism>
<dbReference type="EMBL" id="SGWV01000001">
    <property type="protein sequence ID" value="RZS63322.1"/>
    <property type="molecule type" value="Genomic_DNA"/>
</dbReference>
<reference evidence="8 9" key="1">
    <citation type="submission" date="2019-02" db="EMBL/GenBank/DDBJ databases">
        <title>Genomic Encyclopedia of Type Strains, Phase IV (KMG-IV): sequencing the most valuable type-strain genomes for metagenomic binning, comparative biology and taxonomic classification.</title>
        <authorList>
            <person name="Goeker M."/>
        </authorList>
    </citation>
    <scope>NUCLEOTIDE SEQUENCE [LARGE SCALE GENOMIC DNA]</scope>
    <source>
        <strain evidence="8 9">DSM 10617</strain>
    </source>
</reference>
<evidence type="ECO:0000256" key="6">
    <source>
        <dbReference type="SAM" id="MobiDB-lite"/>
    </source>
</evidence>
<dbReference type="Gene3D" id="2.40.10.350">
    <property type="entry name" value="Rod shape-determining protein MreC, domain 2"/>
    <property type="match status" value="1"/>
</dbReference>
<keyword evidence="9" id="KW-1185">Reference proteome</keyword>
<dbReference type="RefSeq" id="WP_130479995.1">
    <property type="nucleotide sequence ID" value="NZ_SGWV01000001.1"/>
</dbReference>
<feature type="region of interest" description="Disordered" evidence="6">
    <location>
        <begin position="288"/>
        <end position="316"/>
    </location>
</feature>
<evidence type="ECO:0000256" key="1">
    <source>
        <dbReference type="ARBA" id="ARBA00009369"/>
    </source>
</evidence>
<dbReference type="NCBIfam" id="TIGR00219">
    <property type="entry name" value="mreC"/>
    <property type="match status" value="1"/>
</dbReference>
<evidence type="ECO:0000313" key="8">
    <source>
        <dbReference type="EMBL" id="RZS63322.1"/>
    </source>
</evidence>
<dbReference type="InterPro" id="IPR042177">
    <property type="entry name" value="Cell/Rod_1"/>
</dbReference>
<dbReference type="PANTHER" id="PTHR34138:SF1">
    <property type="entry name" value="CELL SHAPE-DETERMINING PROTEIN MREC"/>
    <property type="match status" value="1"/>
</dbReference>
<name>A0A4Q7M9J9_9BURK</name>
<gene>
    <name evidence="8" type="ORF">EV685_0038</name>
</gene>
<dbReference type="InterPro" id="IPR007221">
    <property type="entry name" value="MreC"/>
</dbReference>